<name>A0A941FHD7_9BACI</name>
<evidence type="ECO:0000313" key="2">
    <source>
        <dbReference type="Proteomes" id="UP000680045"/>
    </source>
</evidence>
<proteinExistence type="predicted"/>
<sequence>MTLGRSVLSKSSSKVDWSRCSRLLLRKARLGRPRRRKPRADRPRKAMPYVPINVPIGQTIKIDKLDFYRVCLQSESRTH</sequence>
<accession>A0A941FHD7</accession>
<dbReference type="EMBL" id="JAGTPW010000003">
    <property type="protein sequence ID" value="MBR8644019.1"/>
    <property type="molecule type" value="Genomic_DNA"/>
</dbReference>
<dbReference type="Proteomes" id="UP000680045">
    <property type="component" value="Unassembled WGS sequence"/>
</dbReference>
<dbReference type="AlphaFoldDB" id="A0A941FHD7"/>
<reference evidence="1" key="1">
    <citation type="submission" date="2021-04" db="EMBL/GenBank/DDBJ databases">
        <title>Whole genome sequencing of Enterococci isolates from hospitalized patients.</title>
        <authorList>
            <person name="Ogoti B.M."/>
            <person name="Onyambu F.G."/>
        </authorList>
    </citation>
    <scope>NUCLEOTIDE SEQUENCE</scope>
    <source>
        <strain evidence="1">242</strain>
    </source>
</reference>
<evidence type="ECO:0000313" key="1">
    <source>
        <dbReference type="EMBL" id="MBR8644019.1"/>
    </source>
</evidence>
<gene>
    <name evidence="1" type="ORF">KEH51_02610</name>
</gene>
<comment type="caution">
    <text evidence="1">The sequence shown here is derived from an EMBL/GenBank/DDBJ whole genome shotgun (WGS) entry which is preliminary data.</text>
</comment>
<protein>
    <submittedName>
        <fullName evidence="1">Uncharacterized protein</fullName>
    </submittedName>
</protein>
<organism evidence="1 2">
    <name type="scientific">Peribacillus frigoritolerans</name>
    <dbReference type="NCBI Taxonomy" id="450367"/>
    <lineage>
        <taxon>Bacteria</taxon>
        <taxon>Bacillati</taxon>
        <taxon>Bacillota</taxon>
        <taxon>Bacilli</taxon>
        <taxon>Bacillales</taxon>
        <taxon>Bacillaceae</taxon>
        <taxon>Peribacillus</taxon>
    </lineage>
</organism>